<dbReference type="PANTHER" id="PTHR45339:SF5">
    <property type="entry name" value="HISTIDINE KINASE"/>
    <property type="match status" value="1"/>
</dbReference>
<evidence type="ECO:0000259" key="10">
    <source>
        <dbReference type="PROSITE" id="PS50113"/>
    </source>
</evidence>
<evidence type="ECO:0000313" key="11">
    <source>
        <dbReference type="EMBL" id="CCO18211.1"/>
    </source>
</evidence>
<feature type="domain" description="PAS" evidence="9">
    <location>
        <begin position="123"/>
        <end position="189"/>
    </location>
</feature>
<dbReference type="Gene3D" id="3.30.565.10">
    <property type="entry name" value="Histidine kinase-like ATPase, C-terminal domain"/>
    <property type="match status" value="1"/>
</dbReference>
<sequence length="1058" mass="116821">MVVVVPDSNNAHAKKCPYHHHRTTYAKNAEDNDITITNNDGKQDKQNSTEDERATGSDDMGSAENNNNNSDEYRRLQEEILQLRKSNEELKKRLRTSTSSANANQTALSNNLLRKLAPLKELAMDSLEEGVTIADFTHPLQPLVFANQGFTEITGYTVDETVGKNCRFLQGPETEPEVVRKIKYAVMNGLSITCQLKNYKKNGEMFINNLSLKPIRNENSVVTHYVGIQSDVTKIVDSQNAEIEALKRVAIANAATESKSKFLAHMSHEIRTPLNGLIAVGQLLEDTKLDRVQRDLVTTMQSSGETLQALISDILDFSRVEAEKLSLAKEPFNPEAVIANVLEIVGIHAGRLKLNVGYHVDEGVPKTVLGDAMRVQQVLLNSINNAIKFTEKGDIMVRLYIGMAPKTKKMQRVNSSLAMNDDWITPLSKLAHMCPHFSPKDGEQPQEKAGSGEGEAEEKAQCPFHNQHSTEQKLQQQQNDIKRSHELSEATGKGAATTHSGTVGSGNQSGGSENNDKPVYLHFYVKDTGIGLSANMIREVFNSFRQVDDGTTRKFDGSGLGLAISRKLCEAMGGTIWAESEGLGKGSTFHFCVKCQVANENDMTDKRESIDNTSNLVTTLSSPVGLTVQKLGNFSAMKHHAESWIPQKVNMSIGDENGRRSTVLVYDESHMICKTIESSLQQWCIEVEVVTSAQSLFEKLRKDVAAHPEDEKNRKYGCVIAQRSPKFERELLAFAQKQKLVSEDGSTFLGAVKAKRKTRSGSVARSTDGGSAEKKPKEHTPVEVHKILPAMLLLTWPAAAKVLGGGIAGTLARLHEKNEEVDQEALDVETEVEKAVSEAERKRVVKLCEAILAQSNFEAVTKPVRYGNLQQAIYRVMAREKVEGEDECSKRGKISNKSAAHLIKEKAPESAGPPPKLRILLAEDHLINMKVAKAVLGKCGCDDVVWAKDGVVALELIEKEEQGVDAFDIILMDLHMPRCGGLECVRKIREQYPDSKIPIVAVTADAMTESRDNCMRDGFTGWLTKPFRIEQIKSLVDDIVTRKQTLEGKQRATSPSAC</sequence>
<dbReference type="Gene3D" id="3.40.50.2300">
    <property type="match status" value="1"/>
</dbReference>
<dbReference type="InterPro" id="IPR000700">
    <property type="entry name" value="PAS-assoc_C"/>
</dbReference>
<evidence type="ECO:0000259" key="8">
    <source>
        <dbReference type="PROSITE" id="PS50110"/>
    </source>
</evidence>
<dbReference type="SMART" id="SM00086">
    <property type="entry name" value="PAC"/>
    <property type="match status" value="1"/>
</dbReference>
<proteinExistence type="predicted"/>
<evidence type="ECO:0000256" key="2">
    <source>
        <dbReference type="ARBA" id="ARBA00022553"/>
    </source>
</evidence>
<feature type="region of interest" description="Disordered" evidence="6">
    <location>
        <begin position="759"/>
        <end position="780"/>
    </location>
</feature>
<dbReference type="GO" id="GO:0000155">
    <property type="term" value="F:phosphorelay sensor kinase activity"/>
    <property type="evidence" value="ECO:0007669"/>
    <property type="project" value="InterPro"/>
</dbReference>
<reference evidence="11 12" key="1">
    <citation type="submission" date="2011-10" db="EMBL/GenBank/DDBJ databases">
        <authorList>
            <person name="Genoscope - CEA"/>
        </authorList>
    </citation>
    <scope>NUCLEOTIDE SEQUENCE [LARGE SCALE GENOMIC DNA]</scope>
    <source>
        <strain evidence="11 12">RCC 1105</strain>
    </source>
</reference>
<keyword evidence="1" id="KW-0600">Photoreceptor protein</keyword>
<dbReference type="RefSeq" id="XP_007510678.1">
    <property type="nucleotide sequence ID" value="XM_007510616.1"/>
</dbReference>
<dbReference type="OrthoDB" id="21225at2759"/>
<dbReference type="Pfam" id="PF00512">
    <property type="entry name" value="HisKA"/>
    <property type="match status" value="1"/>
</dbReference>
<dbReference type="InterPro" id="IPR001610">
    <property type="entry name" value="PAC"/>
</dbReference>
<evidence type="ECO:0000256" key="5">
    <source>
        <dbReference type="SAM" id="Coils"/>
    </source>
</evidence>
<dbReference type="CDD" id="cd00082">
    <property type="entry name" value="HisKA"/>
    <property type="match status" value="1"/>
</dbReference>
<dbReference type="SUPFAM" id="SSF55874">
    <property type="entry name" value="ATPase domain of HSP90 chaperone/DNA topoisomerase II/histidine kinase"/>
    <property type="match status" value="2"/>
</dbReference>
<feature type="compositionally biased region" description="Polar residues" evidence="6">
    <location>
        <begin position="464"/>
        <end position="479"/>
    </location>
</feature>
<dbReference type="PROSITE" id="PS50112">
    <property type="entry name" value="PAS"/>
    <property type="match status" value="1"/>
</dbReference>
<dbReference type="Gene3D" id="1.10.287.130">
    <property type="match status" value="1"/>
</dbReference>
<dbReference type="InterPro" id="IPR001789">
    <property type="entry name" value="Sig_transdc_resp-reg_receiver"/>
</dbReference>
<evidence type="ECO:0000256" key="3">
    <source>
        <dbReference type="ARBA" id="ARBA00022606"/>
    </source>
</evidence>
<evidence type="ECO:0000259" key="7">
    <source>
        <dbReference type="PROSITE" id="PS50109"/>
    </source>
</evidence>
<feature type="modified residue" description="4-aspartylphosphate" evidence="4">
    <location>
        <position position="973"/>
    </location>
</feature>
<dbReference type="InterPro" id="IPR004358">
    <property type="entry name" value="Sig_transdc_His_kin-like_C"/>
</dbReference>
<evidence type="ECO:0000256" key="1">
    <source>
        <dbReference type="ARBA" id="ARBA00022543"/>
    </source>
</evidence>
<dbReference type="SUPFAM" id="SSF55785">
    <property type="entry name" value="PYP-like sensor domain (PAS domain)"/>
    <property type="match status" value="1"/>
</dbReference>
<keyword evidence="12" id="KW-1185">Reference proteome</keyword>
<dbReference type="InterPro" id="IPR003661">
    <property type="entry name" value="HisK_dim/P_dom"/>
</dbReference>
<dbReference type="eggNOG" id="KOG0519">
    <property type="taxonomic scope" value="Eukaryota"/>
</dbReference>
<keyword evidence="1" id="KW-0675">Receptor</keyword>
<dbReference type="PANTHER" id="PTHR45339">
    <property type="entry name" value="HYBRID SIGNAL TRANSDUCTION HISTIDINE KINASE J"/>
    <property type="match status" value="1"/>
</dbReference>
<dbReference type="GeneID" id="19013311"/>
<dbReference type="SUPFAM" id="SSF52172">
    <property type="entry name" value="CheY-like"/>
    <property type="match status" value="1"/>
</dbReference>
<dbReference type="CDD" id="cd00130">
    <property type="entry name" value="PAS"/>
    <property type="match status" value="1"/>
</dbReference>
<keyword evidence="2 4" id="KW-0597">Phosphoprotein</keyword>
<feature type="compositionally biased region" description="Polar residues" evidence="6">
    <location>
        <begin position="760"/>
        <end position="769"/>
    </location>
</feature>
<dbReference type="NCBIfam" id="TIGR00229">
    <property type="entry name" value="sensory_box"/>
    <property type="match status" value="1"/>
</dbReference>
<dbReference type="InterPro" id="IPR000014">
    <property type="entry name" value="PAS"/>
</dbReference>
<dbReference type="PRINTS" id="PR00344">
    <property type="entry name" value="BCTRLSENSOR"/>
</dbReference>
<dbReference type="PROSITE" id="PS50109">
    <property type="entry name" value="HIS_KIN"/>
    <property type="match status" value="1"/>
</dbReference>
<organism evidence="11 12">
    <name type="scientific">Bathycoccus prasinos</name>
    <dbReference type="NCBI Taxonomy" id="41875"/>
    <lineage>
        <taxon>Eukaryota</taxon>
        <taxon>Viridiplantae</taxon>
        <taxon>Chlorophyta</taxon>
        <taxon>Mamiellophyceae</taxon>
        <taxon>Mamiellales</taxon>
        <taxon>Bathycoccaceae</taxon>
        <taxon>Bathycoccus</taxon>
    </lineage>
</organism>
<dbReference type="PROSITE" id="PS50113">
    <property type="entry name" value="PAC"/>
    <property type="match status" value="1"/>
</dbReference>
<feature type="domain" description="PAC" evidence="10">
    <location>
        <begin position="190"/>
        <end position="244"/>
    </location>
</feature>
<keyword evidence="5" id="KW-0175">Coiled coil</keyword>
<dbReference type="InterPro" id="IPR003594">
    <property type="entry name" value="HATPase_dom"/>
</dbReference>
<dbReference type="GO" id="GO:0009637">
    <property type="term" value="P:response to blue light"/>
    <property type="evidence" value="ECO:0007669"/>
    <property type="project" value="UniProtKB-ARBA"/>
</dbReference>
<accession>K8EJK4</accession>
<feature type="region of interest" description="Disordered" evidence="6">
    <location>
        <begin position="434"/>
        <end position="515"/>
    </location>
</feature>
<dbReference type="Pfam" id="PF02518">
    <property type="entry name" value="HATPase_c"/>
    <property type="match status" value="1"/>
</dbReference>
<keyword evidence="11" id="KW-0418">Kinase</keyword>
<dbReference type="SMART" id="SM00388">
    <property type="entry name" value="HisKA"/>
    <property type="match status" value="1"/>
</dbReference>
<dbReference type="InterPro" id="IPR005467">
    <property type="entry name" value="His_kinase_dom"/>
</dbReference>
<feature type="domain" description="Histidine kinase" evidence="7">
    <location>
        <begin position="265"/>
        <end position="597"/>
    </location>
</feature>
<keyword evidence="1" id="KW-0157">Chromophore</keyword>
<dbReference type="Pfam" id="PF00072">
    <property type="entry name" value="Response_reg"/>
    <property type="match status" value="1"/>
</dbReference>
<dbReference type="AlphaFoldDB" id="K8EJK4"/>
<dbReference type="SUPFAM" id="SSF47384">
    <property type="entry name" value="Homodimeric domain of signal transducing histidine kinase"/>
    <property type="match status" value="1"/>
</dbReference>
<dbReference type="Proteomes" id="UP000198341">
    <property type="component" value="Chromosome 10"/>
</dbReference>
<dbReference type="SMART" id="SM00448">
    <property type="entry name" value="REC"/>
    <property type="match status" value="1"/>
</dbReference>
<evidence type="ECO:0000259" key="9">
    <source>
        <dbReference type="PROSITE" id="PS50112"/>
    </source>
</evidence>
<dbReference type="GO" id="GO:0009881">
    <property type="term" value="F:photoreceptor activity"/>
    <property type="evidence" value="ECO:0007669"/>
    <property type="project" value="UniProtKB-KW"/>
</dbReference>
<dbReference type="InterPro" id="IPR036890">
    <property type="entry name" value="HATPase_C_sf"/>
</dbReference>
<dbReference type="EMBL" id="FO082269">
    <property type="protein sequence ID" value="CCO18211.1"/>
    <property type="molecule type" value="Genomic_DNA"/>
</dbReference>
<feature type="region of interest" description="Disordered" evidence="6">
    <location>
        <begin position="1"/>
        <end position="72"/>
    </location>
</feature>
<dbReference type="SMART" id="SM00387">
    <property type="entry name" value="HATPase_c"/>
    <property type="match status" value="1"/>
</dbReference>
<evidence type="ECO:0000313" key="12">
    <source>
        <dbReference type="Proteomes" id="UP000198341"/>
    </source>
</evidence>
<evidence type="ECO:0000256" key="6">
    <source>
        <dbReference type="SAM" id="MobiDB-lite"/>
    </source>
</evidence>
<gene>
    <name evidence="11" type="ordered locus">Bathy10g02350</name>
</gene>
<feature type="compositionally biased region" description="Basic and acidic residues" evidence="6">
    <location>
        <begin position="41"/>
        <end position="56"/>
    </location>
</feature>
<name>K8EJK4_9CHLO</name>
<dbReference type="STRING" id="41875.K8EJK4"/>
<feature type="domain" description="Response regulatory" evidence="8">
    <location>
        <begin position="918"/>
        <end position="1040"/>
    </location>
</feature>
<dbReference type="Gene3D" id="3.30.450.20">
    <property type="entry name" value="PAS domain"/>
    <property type="match status" value="1"/>
</dbReference>
<protein>
    <submittedName>
        <fullName evidence="11">Multi-sensor hybrid histidine kinase</fullName>
    </submittedName>
</protein>
<dbReference type="Pfam" id="PF13426">
    <property type="entry name" value="PAS_9"/>
    <property type="match status" value="1"/>
</dbReference>
<dbReference type="PROSITE" id="PS50110">
    <property type="entry name" value="RESPONSE_REGULATORY"/>
    <property type="match status" value="1"/>
</dbReference>
<feature type="coiled-coil region" evidence="5">
    <location>
        <begin position="811"/>
        <end position="838"/>
    </location>
</feature>
<dbReference type="KEGG" id="bpg:Bathy10g02350"/>
<dbReference type="InterPro" id="IPR036097">
    <property type="entry name" value="HisK_dim/P_sf"/>
</dbReference>
<keyword evidence="11" id="KW-0808">Transferase</keyword>
<keyword evidence="3" id="KW-0716">Sensory transduction</keyword>
<feature type="compositionally biased region" description="Basic residues" evidence="6">
    <location>
        <begin position="12"/>
        <end position="24"/>
    </location>
</feature>
<dbReference type="CDD" id="cd17546">
    <property type="entry name" value="REC_hyHK_CKI1_RcsC-like"/>
    <property type="match status" value="1"/>
</dbReference>
<evidence type="ECO:0000256" key="4">
    <source>
        <dbReference type="PROSITE-ProRule" id="PRU00169"/>
    </source>
</evidence>
<dbReference type="InterPro" id="IPR035965">
    <property type="entry name" value="PAS-like_dom_sf"/>
</dbReference>
<feature type="compositionally biased region" description="Basic and acidic residues" evidence="6">
    <location>
        <begin position="771"/>
        <end position="780"/>
    </location>
</feature>
<dbReference type="InterPro" id="IPR011006">
    <property type="entry name" value="CheY-like_superfamily"/>
</dbReference>